<reference evidence="1" key="2">
    <citation type="journal article" date="2015" name="Fish Shellfish Immunol.">
        <title>Early steps in the European eel (Anguilla anguilla)-Vibrio vulnificus interaction in the gills: Role of the RtxA13 toxin.</title>
        <authorList>
            <person name="Callol A."/>
            <person name="Pajuelo D."/>
            <person name="Ebbesson L."/>
            <person name="Teles M."/>
            <person name="MacKenzie S."/>
            <person name="Amaro C."/>
        </authorList>
    </citation>
    <scope>NUCLEOTIDE SEQUENCE</scope>
</reference>
<protein>
    <submittedName>
        <fullName evidence="1">Uncharacterized protein</fullName>
    </submittedName>
</protein>
<reference evidence="1" key="1">
    <citation type="submission" date="2014-11" db="EMBL/GenBank/DDBJ databases">
        <authorList>
            <person name="Amaro Gonzalez C."/>
        </authorList>
    </citation>
    <scope>NUCLEOTIDE SEQUENCE</scope>
</reference>
<name>A0A0E9UY01_ANGAN</name>
<dbReference type="EMBL" id="GBXM01037941">
    <property type="protein sequence ID" value="JAH70636.1"/>
    <property type="molecule type" value="Transcribed_RNA"/>
</dbReference>
<accession>A0A0E9UY01</accession>
<evidence type="ECO:0000313" key="1">
    <source>
        <dbReference type="EMBL" id="JAH70636.1"/>
    </source>
</evidence>
<proteinExistence type="predicted"/>
<sequence>MLIFLYLSKLLEFKLILLSGRLFGIEYAI</sequence>
<organism evidence="1">
    <name type="scientific">Anguilla anguilla</name>
    <name type="common">European freshwater eel</name>
    <name type="synonym">Muraena anguilla</name>
    <dbReference type="NCBI Taxonomy" id="7936"/>
    <lineage>
        <taxon>Eukaryota</taxon>
        <taxon>Metazoa</taxon>
        <taxon>Chordata</taxon>
        <taxon>Craniata</taxon>
        <taxon>Vertebrata</taxon>
        <taxon>Euteleostomi</taxon>
        <taxon>Actinopterygii</taxon>
        <taxon>Neopterygii</taxon>
        <taxon>Teleostei</taxon>
        <taxon>Anguilliformes</taxon>
        <taxon>Anguillidae</taxon>
        <taxon>Anguilla</taxon>
    </lineage>
</organism>
<dbReference type="AlphaFoldDB" id="A0A0E9UY01"/>